<dbReference type="Proteomes" id="UP001165122">
    <property type="component" value="Unassembled WGS sequence"/>
</dbReference>
<evidence type="ECO:0000313" key="4">
    <source>
        <dbReference type="Proteomes" id="UP001165122"/>
    </source>
</evidence>
<name>A0A9W7B3M0_9STRA</name>
<feature type="region of interest" description="Disordered" evidence="2">
    <location>
        <begin position="130"/>
        <end position="156"/>
    </location>
</feature>
<organism evidence="3 4">
    <name type="scientific">Triparma laevis f. longispina</name>
    <dbReference type="NCBI Taxonomy" id="1714387"/>
    <lineage>
        <taxon>Eukaryota</taxon>
        <taxon>Sar</taxon>
        <taxon>Stramenopiles</taxon>
        <taxon>Ochrophyta</taxon>
        <taxon>Bolidophyceae</taxon>
        <taxon>Parmales</taxon>
        <taxon>Triparmaceae</taxon>
        <taxon>Triparma</taxon>
    </lineage>
</organism>
<evidence type="ECO:0000313" key="3">
    <source>
        <dbReference type="EMBL" id="GMH79299.1"/>
    </source>
</evidence>
<keyword evidence="4" id="KW-1185">Reference proteome</keyword>
<dbReference type="AlphaFoldDB" id="A0A9W7B3M0"/>
<proteinExistence type="predicted"/>
<comment type="caution">
    <text evidence="3">The sequence shown here is derived from an EMBL/GenBank/DDBJ whole genome shotgun (WGS) entry which is preliminary data.</text>
</comment>
<dbReference type="EMBL" id="BRXW01000915">
    <property type="protein sequence ID" value="GMH79299.1"/>
    <property type="molecule type" value="Genomic_DNA"/>
</dbReference>
<sequence>MKLNVTVEYGNLSKNFLIPVGDGDKTIKWLGLVAAQRFTLRSPHGSLRSREQRPITGGNTQLMPNTIYSAESVFYHPDAIINTKFQDRQEVTVELINRIAVNAVGPEWDENPVQFRTFLTSEFRKRRMDDEANGLRRDKQDMTEDQRKREDERNANNIMMDLEKNKHKLDPNSDPFKLKEQFEVTLPKFGEPVMARWAFIAFKRSEHQAKARSGVATRQLDEIEEARLEKEEVEKQRRLKEAAMKVWEMRQVMKPQLRDEAMAEEVMMEEWGHMSKGAIIDKICPSMMEQNKIKRFLITNFEPIAEMYKHAAAVGSDAGTDTLNFVEFKNLLNESNAIVGHGSNINEDIQRIFLECHVQDEETVGQVTLQSELHIHEFLLAIIDLAVFLNISLAQKGGRSSVAKARGGKKKKLLSQSEALEKLYEDALQPYIQKVALGPSIKSALGTDEVLLLFREHDEELKKTFRIYGERFEERGALKGANMGNTMNIHEFGNLIADSGLMKRTSNKSSDELTKQEVRQAFSAAQHDSAADADEKAAVAEGTRSSHLTQMTYCEFLEAVARIGAAKWEGEITLFKKIERAIKAVVALLEHPDNARYV</sequence>
<gene>
    <name evidence="3" type="ORF">TrLO_g15370</name>
</gene>
<feature type="compositionally biased region" description="Basic and acidic residues" evidence="2">
    <location>
        <begin position="130"/>
        <end position="154"/>
    </location>
</feature>
<accession>A0A9W7B3M0</accession>
<protein>
    <submittedName>
        <fullName evidence="3">Uncharacterized protein</fullName>
    </submittedName>
</protein>
<dbReference type="OrthoDB" id="190071at2759"/>
<reference evidence="4" key="1">
    <citation type="journal article" date="2023" name="Commun. Biol.">
        <title>Genome analysis of Parmales, the sister group of diatoms, reveals the evolutionary specialization of diatoms from phago-mixotrophs to photoautotrophs.</title>
        <authorList>
            <person name="Ban H."/>
            <person name="Sato S."/>
            <person name="Yoshikawa S."/>
            <person name="Yamada K."/>
            <person name="Nakamura Y."/>
            <person name="Ichinomiya M."/>
            <person name="Sato N."/>
            <person name="Blanc-Mathieu R."/>
            <person name="Endo H."/>
            <person name="Kuwata A."/>
            <person name="Ogata H."/>
        </authorList>
    </citation>
    <scope>NUCLEOTIDE SEQUENCE [LARGE SCALE GENOMIC DNA]</scope>
    <source>
        <strain evidence="4">NIES 3700</strain>
    </source>
</reference>
<evidence type="ECO:0000256" key="1">
    <source>
        <dbReference type="SAM" id="Coils"/>
    </source>
</evidence>
<evidence type="ECO:0000256" key="2">
    <source>
        <dbReference type="SAM" id="MobiDB-lite"/>
    </source>
</evidence>
<keyword evidence="1" id="KW-0175">Coiled coil</keyword>
<feature type="coiled-coil region" evidence="1">
    <location>
        <begin position="216"/>
        <end position="245"/>
    </location>
</feature>